<evidence type="ECO:0000313" key="1">
    <source>
        <dbReference type="EMBL" id="BCJ45026.1"/>
    </source>
</evidence>
<accession>A0ABM7M0B0</accession>
<organism evidence="1 2">
    <name type="scientific">Actinoplanes ianthinogenes</name>
    <dbReference type="NCBI Taxonomy" id="122358"/>
    <lineage>
        <taxon>Bacteria</taxon>
        <taxon>Bacillati</taxon>
        <taxon>Actinomycetota</taxon>
        <taxon>Actinomycetes</taxon>
        <taxon>Micromonosporales</taxon>
        <taxon>Micromonosporaceae</taxon>
        <taxon>Actinoplanes</taxon>
    </lineage>
</organism>
<evidence type="ECO:0000313" key="2">
    <source>
        <dbReference type="Proteomes" id="UP000676967"/>
    </source>
</evidence>
<reference evidence="1 2" key="1">
    <citation type="submission" date="2020-08" db="EMBL/GenBank/DDBJ databases">
        <title>Whole genome shotgun sequence of Actinoplanes ianthinogenes NBRC 13996.</title>
        <authorList>
            <person name="Komaki H."/>
            <person name="Tamura T."/>
        </authorList>
    </citation>
    <scope>NUCLEOTIDE SEQUENCE [LARGE SCALE GENOMIC DNA]</scope>
    <source>
        <strain evidence="1 2">NBRC 13996</strain>
    </source>
</reference>
<sequence length="59" mass="6196">MYIDPRGVAGEHVYDVAVLSIRVAQAYAGAEVVAIAADIAGVAEERLRAWVQVASAARV</sequence>
<dbReference type="EMBL" id="AP023356">
    <property type="protein sequence ID" value="BCJ45026.1"/>
    <property type="molecule type" value="Genomic_DNA"/>
</dbReference>
<proteinExistence type="predicted"/>
<dbReference type="Proteomes" id="UP000676967">
    <property type="component" value="Chromosome"/>
</dbReference>
<protein>
    <submittedName>
        <fullName evidence="1">Uncharacterized protein</fullName>
    </submittedName>
</protein>
<keyword evidence="2" id="KW-1185">Reference proteome</keyword>
<name>A0ABM7M0B0_9ACTN</name>
<gene>
    <name evidence="1" type="ORF">Aiant_56830</name>
</gene>